<dbReference type="Pfam" id="PF01063">
    <property type="entry name" value="Aminotran_4"/>
    <property type="match status" value="1"/>
</dbReference>
<dbReference type="RefSeq" id="WP_104599525.1">
    <property type="nucleotide sequence ID" value="NZ_MIGV01000053.1"/>
</dbReference>
<comment type="caution">
    <text evidence="2">The sequence shown here is derived from an EMBL/GenBank/DDBJ whole genome shotgun (WGS) entry which is preliminary data.</text>
</comment>
<dbReference type="InterPro" id="IPR001544">
    <property type="entry name" value="Aminotrans_IV"/>
</dbReference>
<dbReference type="NCBIfam" id="NF006734">
    <property type="entry name" value="PRK09266.1"/>
    <property type="match status" value="1"/>
</dbReference>
<dbReference type="GO" id="GO:0005829">
    <property type="term" value="C:cytosol"/>
    <property type="evidence" value="ECO:0007669"/>
    <property type="project" value="TreeGrafter"/>
</dbReference>
<dbReference type="Gene3D" id="3.20.10.10">
    <property type="entry name" value="D-amino Acid Aminotransferase, subunit A, domain 2"/>
    <property type="match status" value="1"/>
</dbReference>
<gene>
    <name evidence="2" type="ORF">XaplCFBP3122_20590</name>
</gene>
<dbReference type="InterPro" id="IPR050571">
    <property type="entry name" value="Class-IV_PLP-Dep_Aminotrnsfr"/>
</dbReference>
<dbReference type="GO" id="GO:0008696">
    <property type="term" value="F:4-amino-4-deoxychorismate lyase activity"/>
    <property type="evidence" value="ECO:0007669"/>
    <property type="project" value="TreeGrafter"/>
</dbReference>
<dbReference type="PANTHER" id="PTHR42743:SF2">
    <property type="entry name" value="AMINODEOXYCHORISMATE LYASE"/>
    <property type="match status" value="1"/>
</dbReference>
<comment type="similarity">
    <text evidence="1">Belongs to the class-IV pyridoxal-phosphate-dependent aminotransferase family.</text>
</comment>
<dbReference type="PANTHER" id="PTHR42743">
    <property type="entry name" value="AMINO-ACID AMINOTRANSFERASE"/>
    <property type="match status" value="1"/>
</dbReference>
<reference evidence="2 3" key="1">
    <citation type="submission" date="2016-08" db="EMBL/GenBank/DDBJ databases">
        <title>Evolution of the type three secretion system and type three effector repertoires in Xanthomonas.</title>
        <authorList>
            <person name="Merda D."/>
            <person name="Briand M."/>
            <person name="Bosis E."/>
            <person name="Rousseau C."/>
            <person name="Portier P."/>
            <person name="Jacques M.-A."/>
            <person name="Fischer-Le Saux M."/>
        </authorList>
    </citation>
    <scope>NUCLEOTIDE SEQUENCE [LARGE SCALE GENOMIC DNA]</scope>
    <source>
        <strain evidence="2 3">CFBP 3122</strain>
    </source>
</reference>
<dbReference type="InterPro" id="IPR043132">
    <property type="entry name" value="BCAT-like_C"/>
</dbReference>
<name>A0A2S6YZ52_9XANT</name>
<evidence type="ECO:0008006" key="4">
    <source>
        <dbReference type="Google" id="ProtNLM"/>
    </source>
</evidence>
<accession>A0A2S6YZ52</accession>
<dbReference type="Gene3D" id="3.30.470.10">
    <property type="match status" value="1"/>
</dbReference>
<dbReference type="GO" id="GO:0008153">
    <property type="term" value="P:4-aminobenzoate biosynthetic process"/>
    <property type="evidence" value="ECO:0007669"/>
    <property type="project" value="TreeGrafter"/>
</dbReference>
<organism evidence="2 3">
    <name type="scientific">Xanthomonas arboricola pv. populi</name>
    <dbReference type="NCBI Taxonomy" id="487823"/>
    <lineage>
        <taxon>Bacteria</taxon>
        <taxon>Pseudomonadati</taxon>
        <taxon>Pseudomonadota</taxon>
        <taxon>Gammaproteobacteria</taxon>
        <taxon>Lysobacterales</taxon>
        <taxon>Lysobacteraceae</taxon>
        <taxon>Xanthomonas</taxon>
    </lineage>
</organism>
<evidence type="ECO:0000313" key="3">
    <source>
        <dbReference type="Proteomes" id="UP000238270"/>
    </source>
</evidence>
<evidence type="ECO:0000313" key="2">
    <source>
        <dbReference type="EMBL" id="PPT73427.1"/>
    </source>
</evidence>
<dbReference type="EMBL" id="MIGV01000053">
    <property type="protein sequence ID" value="PPT73427.1"/>
    <property type="molecule type" value="Genomic_DNA"/>
</dbReference>
<dbReference type="SUPFAM" id="SSF56752">
    <property type="entry name" value="D-aminoacid aminotransferase-like PLP-dependent enzymes"/>
    <property type="match status" value="1"/>
</dbReference>
<dbReference type="InterPro" id="IPR043131">
    <property type="entry name" value="BCAT-like_N"/>
</dbReference>
<dbReference type="Proteomes" id="UP000238270">
    <property type="component" value="Unassembled WGS sequence"/>
</dbReference>
<dbReference type="AlphaFoldDB" id="A0A2S6YZ52"/>
<proteinExistence type="inferred from homology"/>
<sequence length="265" mass="28533">MPLIFCNGAVATAQQLGAAALINYGHFTTLQVRAGAVRGLDLHLQRLQCDGAALFGASIDGASLRAQLRAALSAADCADASVRITVFAQDFDLRDPSRELALDVLISIAPAARMPAAALRVQPVRHVREQPHHKHVGTFALLHLRRQALAAGYDDALLIDAQERLLEGAFWNLGLWQQGRVVWPQGPALRGTQQRLLQAGLQTLGVQQDVRPVMLSELDSFDGAFSCNARGQQAIVQAGMASWSAQAAQLPLLEQALQTQAWQGI</sequence>
<evidence type="ECO:0000256" key="1">
    <source>
        <dbReference type="ARBA" id="ARBA00009320"/>
    </source>
</evidence>
<dbReference type="InterPro" id="IPR036038">
    <property type="entry name" value="Aminotransferase-like"/>
</dbReference>
<protein>
    <recommendedName>
        <fullName evidence="4">Aminotransferase</fullName>
    </recommendedName>
</protein>